<reference evidence="5 6" key="1">
    <citation type="submission" date="2017-11" db="EMBL/GenBank/DDBJ databases">
        <title>Animal gut microbial communities from fecal samples from Wisconsin, USA.</title>
        <authorList>
            <person name="Neumann A."/>
        </authorList>
    </citation>
    <scope>NUCLEOTIDE SEQUENCE [LARGE SCALE GENOMIC DNA]</scope>
    <source>
        <strain evidence="5 6">UWS3</strain>
    </source>
</reference>
<dbReference type="InterPro" id="IPR034904">
    <property type="entry name" value="FSCA_dom_sf"/>
</dbReference>
<dbReference type="Gene3D" id="3.30.300.130">
    <property type="entry name" value="Fe-S cluster assembly (FSCA)"/>
    <property type="match status" value="1"/>
</dbReference>
<dbReference type="EMBL" id="PGEX01000001">
    <property type="protein sequence ID" value="PJJ42480.1"/>
    <property type="molecule type" value="Genomic_DNA"/>
</dbReference>
<dbReference type="InterPro" id="IPR002871">
    <property type="entry name" value="NIF_FeS_clus_asmbl_NifU_N"/>
</dbReference>
<organism evidence="5 6">
    <name type="scientific">Hallerella succinigenes</name>
    <dbReference type="NCBI Taxonomy" id="1896222"/>
    <lineage>
        <taxon>Bacteria</taxon>
        <taxon>Pseudomonadati</taxon>
        <taxon>Fibrobacterota</taxon>
        <taxon>Fibrobacteria</taxon>
        <taxon>Fibrobacterales</taxon>
        <taxon>Fibrobacteraceae</taxon>
        <taxon>Hallerella</taxon>
    </lineage>
</organism>
<dbReference type="SUPFAM" id="SSF82649">
    <property type="entry name" value="SufE/NifU"/>
    <property type="match status" value="1"/>
</dbReference>
<feature type="domain" description="NIF system FeS cluster assembly NifU N-terminal" evidence="4">
    <location>
        <begin position="44"/>
        <end position="137"/>
    </location>
</feature>
<gene>
    <name evidence="5" type="ORF">BGX16_2511</name>
</gene>
<name>A0A2M9A9W3_9BACT</name>
<feature type="domain" description="NIF system FeS cluster assembly NifU C-terminal" evidence="3">
    <location>
        <begin position="179"/>
        <end position="245"/>
    </location>
</feature>
<protein>
    <recommendedName>
        <fullName evidence="1">Nitrogen fixation protein NifU</fullName>
    </recommendedName>
</protein>
<evidence type="ECO:0000259" key="3">
    <source>
        <dbReference type="Pfam" id="PF01106"/>
    </source>
</evidence>
<dbReference type="Pfam" id="PF01106">
    <property type="entry name" value="NifU"/>
    <property type="match status" value="1"/>
</dbReference>
<sequence length="273" mass="30586">MSEISESYVSEKVKAIARAPKYRGAIFQVEADERGLALIDGKEESLKIYITVDPEKDQIVETRFFTYGGPIFTALADTLCERLQGKAVEYLGKTDVNQLEKELRDDPETPAFSTKSAELASLQKLIAKLIESYPEKKAVALAARETMEKVRYRTQTVEGRNEADKEWAALSKEERLQRIADCLHLNVRQALQNDGGDLEIVEMMDDTHVKIRFQGACNGCSASTGGTLYYIEDQLRDNVYYNLSVIPEDAFSAAYNSYNDTVHSSATLTTPEN</sequence>
<evidence type="ECO:0000313" key="5">
    <source>
        <dbReference type="EMBL" id="PJJ42480.1"/>
    </source>
</evidence>
<dbReference type="InterPro" id="IPR001075">
    <property type="entry name" value="NIF_FeS_clus_asmbl_NifU_C"/>
</dbReference>
<keyword evidence="6" id="KW-1185">Reference proteome</keyword>
<keyword evidence="2" id="KW-0535">Nitrogen fixation</keyword>
<dbReference type="Pfam" id="PF01592">
    <property type="entry name" value="NifU_N"/>
    <property type="match status" value="1"/>
</dbReference>
<evidence type="ECO:0000259" key="4">
    <source>
        <dbReference type="Pfam" id="PF01592"/>
    </source>
</evidence>
<evidence type="ECO:0000313" key="6">
    <source>
        <dbReference type="Proteomes" id="UP000231134"/>
    </source>
</evidence>
<proteinExistence type="predicted"/>
<dbReference type="AlphaFoldDB" id="A0A2M9A9W3"/>
<dbReference type="SUPFAM" id="SSF117916">
    <property type="entry name" value="Fe-S cluster assembly (FSCA) domain-like"/>
    <property type="match status" value="1"/>
</dbReference>
<dbReference type="Gene3D" id="3.90.1010.10">
    <property type="match status" value="1"/>
</dbReference>
<comment type="caution">
    <text evidence="5">The sequence shown here is derived from an EMBL/GenBank/DDBJ whole genome shotgun (WGS) entry which is preliminary data.</text>
</comment>
<evidence type="ECO:0000256" key="2">
    <source>
        <dbReference type="ARBA" id="ARBA00023231"/>
    </source>
</evidence>
<dbReference type="GO" id="GO:0016226">
    <property type="term" value="P:iron-sulfur cluster assembly"/>
    <property type="evidence" value="ECO:0007669"/>
    <property type="project" value="InterPro"/>
</dbReference>
<dbReference type="Proteomes" id="UP000231134">
    <property type="component" value="Unassembled WGS sequence"/>
</dbReference>
<dbReference type="GO" id="GO:0005506">
    <property type="term" value="F:iron ion binding"/>
    <property type="evidence" value="ECO:0007669"/>
    <property type="project" value="InterPro"/>
</dbReference>
<accession>A0A2M9A9W3</accession>
<dbReference type="GO" id="GO:0051536">
    <property type="term" value="F:iron-sulfur cluster binding"/>
    <property type="evidence" value="ECO:0007669"/>
    <property type="project" value="InterPro"/>
</dbReference>
<evidence type="ECO:0000256" key="1">
    <source>
        <dbReference type="ARBA" id="ARBA00015278"/>
    </source>
</evidence>
<dbReference type="OrthoDB" id="9808097at2"/>
<dbReference type="RefSeq" id="WP_100426338.1">
    <property type="nucleotide sequence ID" value="NZ_JAQXKX010000012.1"/>
</dbReference>